<gene>
    <name evidence="1" type="ORF">L195_g044967</name>
</gene>
<proteinExistence type="predicted"/>
<evidence type="ECO:0000313" key="1">
    <source>
        <dbReference type="EMBL" id="PNX88853.1"/>
    </source>
</evidence>
<protein>
    <submittedName>
        <fullName evidence="1">Protease IV</fullName>
    </submittedName>
</protein>
<keyword evidence="1" id="KW-0645">Protease</keyword>
<organism evidence="1 2">
    <name type="scientific">Trifolium pratense</name>
    <name type="common">Red clover</name>
    <dbReference type="NCBI Taxonomy" id="57577"/>
    <lineage>
        <taxon>Eukaryota</taxon>
        <taxon>Viridiplantae</taxon>
        <taxon>Streptophyta</taxon>
        <taxon>Embryophyta</taxon>
        <taxon>Tracheophyta</taxon>
        <taxon>Spermatophyta</taxon>
        <taxon>Magnoliopsida</taxon>
        <taxon>eudicotyledons</taxon>
        <taxon>Gunneridae</taxon>
        <taxon>Pentapetalae</taxon>
        <taxon>rosids</taxon>
        <taxon>fabids</taxon>
        <taxon>Fabales</taxon>
        <taxon>Fabaceae</taxon>
        <taxon>Papilionoideae</taxon>
        <taxon>50 kb inversion clade</taxon>
        <taxon>NPAAA clade</taxon>
        <taxon>Hologalegina</taxon>
        <taxon>IRL clade</taxon>
        <taxon>Trifolieae</taxon>
        <taxon>Trifolium</taxon>
    </lineage>
</organism>
<evidence type="ECO:0000313" key="2">
    <source>
        <dbReference type="Proteomes" id="UP000236291"/>
    </source>
</evidence>
<dbReference type="GO" id="GO:0006508">
    <property type="term" value="P:proteolysis"/>
    <property type="evidence" value="ECO:0007669"/>
    <property type="project" value="UniProtKB-KW"/>
</dbReference>
<keyword evidence="1" id="KW-0378">Hydrolase</keyword>
<accession>A0A2K3MDI2</accession>
<sequence>MLGVGGVVSNLEGDRMADFSHYEVGGDSLLAELLAIQMRLEFSRNIVCESDCLEAVKLFNARQDHTLCSRLDLM</sequence>
<reference evidence="1 2" key="1">
    <citation type="journal article" date="2014" name="Am. J. Bot.">
        <title>Genome assembly and annotation for red clover (Trifolium pratense; Fabaceae).</title>
        <authorList>
            <person name="Istvanek J."/>
            <person name="Jaros M."/>
            <person name="Krenek A."/>
            <person name="Repkova J."/>
        </authorList>
    </citation>
    <scope>NUCLEOTIDE SEQUENCE [LARGE SCALE GENOMIC DNA]</scope>
    <source>
        <strain evidence="2">cv. Tatra</strain>
        <tissue evidence="1">Young leaves</tissue>
    </source>
</reference>
<dbReference type="GO" id="GO:0008233">
    <property type="term" value="F:peptidase activity"/>
    <property type="evidence" value="ECO:0007669"/>
    <property type="project" value="UniProtKB-KW"/>
</dbReference>
<dbReference type="EMBL" id="ASHM01057886">
    <property type="protein sequence ID" value="PNX88853.1"/>
    <property type="molecule type" value="Genomic_DNA"/>
</dbReference>
<dbReference type="Proteomes" id="UP000236291">
    <property type="component" value="Unassembled WGS sequence"/>
</dbReference>
<comment type="caution">
    <text evidence="1">The sequence shown here is derived from an EMBL/GenBank/DDBJ whole genome shotgun (WGS) entry which is preliminary data.</text>
</comment>
<reference evidence="1 2" key="2">
    <citation type="journal article" date="2017" name="Front. Plant Sci.">
        <title>Gene Classification and Mining of Molecular Markers Useful in Red Clover (Trifolium pratense) Breeding.</title>
        <authorList>
            <person name="Istvanek J."/>
            <person name="Dluhosova J."/>
            <person name="Dluhos P."/>
            <person name="Patkova L."/>
            <person name="Nedelnik J."/>
            <person name="Repkova J."/>
        </authorList>
    </citation>
    <scope>NUCLEOTIDE SEQUENCE [LARGE SCALE GENOMIC DNA]</scope>
    <source>
        <strain evidence="2">cv. Tatra</strain>
        <tissue evidence="1">Young leaves</tissue>
    </source>
</reference>
<dbReference type="AlphaFoldDB" id="A0A2K3MDI2"/>
<name>A0A2K3MDI2_TRIPR</name>